<accession>G9NF37</accession>
<protein>
    <submittedName>
        <fullName evidence="2">Uncharacterized protein</fullName>
    </submittedName>
</protein>
<evidence type="ECO:0000313" key="2">
    <source>
        <dbReference type="EMBL" id="EHK50554.1"/>
    </source>
</evidence>
<evidence type="ECO:0000313" key="3">
    <source>
        <dbReference type="Proteomes" id="UP000005426"/>
    </source>
</evidence>
<dbReference type="Proteomes" id="UP000005426">
    <property type="component" value="Unassembled WGS sequence"/>
</dbReference>
<keyword evidence="3" id="KW-1185">Reference proteome</keyword>
<feature type="region of interest" description="Disordered" evidence="1">
    <location>
        <begin position="1"/>
        <end position="65"/>
    </location>
</feature>
<comment type="caution">
    <text evidence="2">The sequence shown here is derived from an EMBL/GenBank/DDBJ whole genome shotgun (WGS) entry which is preliminary data.</text>
</comment>
<proteinExistence type="predicted"/>
<reference evidence="2 3" key="1">
    <citation type="journal article" date="2011" name="Genome Biol.">
        <title>Comparative genome sequence analysis underscores mycoparasitism as the ancestral life style of Trichoderma.</title>
        <authorList>
            <person name="Kubicek C.P."/>
            <person name="Herrera-Estrella A."/>
            <person name="Seidl-Seiboth V."/>
            <person name="Martinez D.A."/>
            <person name="Druzhinina I.S."/>
            <person name="Thon M."/>
            <person name="Zeilinger S."/>
            <person name="Casas-Flores S."/>
            <person name="Horwitz B.A."/>
            <person name="Mukherjee P.K."/>
            <person name="Mukherjee M."/>
            <person name="Kredics L."/>
            <person name="Alcaraz L.D."/>
            <person name="Aerts A."/>
            <person name="Antal Z."/>
            <person name="Atanasova L."/>
            <person name="Cervantes-Badillo M.G."/>
            <person name="Challacombe J."/>
            <person name="Chertkov O."/>
            <person name="McCluskey K."/>
            <person name="Coulpier F."/>
            <person name="Deshpande N."/>
            <person name="von Doehren H."/>
            <person name="Ebbole D.J."/>
            <person name="Esquivel-Naranjo E.U."/>
            <person name="Fekete E."/>
            <person name="Flipphi M."/>
            <person name="Glaser F."/>
            <person name="Gomez-Rodriguez E.Y."/>
            <person name="Gruber S."/>
            <person name="Han C."/>
            <person name="Henrissat B."/>
            <person name="Hermosa R."/>
            <person name="Hernandez-Onate M."/>
            <person name="Karaffa L."/>
            <person name="Kosti I."/>
            <person name="Le Crom S."/>
            <person name="Lindquist E."/>
            <person name="Lucas S."/>
            <person name="Luebeck M."/>
            <person name="Luebeck P.S."/>
            <person name="Margeot A."/>
            <person name="Metz B."/>
            <person name="Misra M."/>
            <person name="Nevalainen H."/>
            <person name="Omann M."/>
            <person name="Packer N."/>
            <person name="Perrone G."/>
            <person name="Uresti-Rivera E.E."/>
            <person name="Salamov A."/>
            <person name="Schmoll M."/>
            <person name="Seiboth B."/>
            <person name="Shapiro H."/>
            <person name="Sukno S."/>
            <person name="Tamayo-Ramos J.A."/>
            <person name="Tisch D."/>
            <person name="Wiest A."/>
            <person name="Wilkinson H.H."/>
            <person name="Zhang M."/>
            <person name="Coutinho P.M."/>
            <person name="Kenerley C.M."/>
            <person name="Monte E."/>
            <person name="Baker S.E."/>
            <person name="Grigoriev I.V."/>
        </authorList>
    </citation>
    <scope>NUCLEOTIDE SEQUENCE [LARGE SCALE GENOMIC DNA]</scope>
    <source>
        <strain evidence="3">ATCC 20476 / IMI 206040</strain>
    </source>
</reference>
<gene>
    <name evidence="2" type="ORF">TRIATDRAFT_254287</name>
</gene>
<organism evidence="2 3">
    <name type="scientific">Hypocrea atroviridis (strain ATCC 20476 / IMI 206040)</name>
    <name type="common">Trichoderma atroviride</name>
    <dbReference type="NCBI Taxonomy" id="452589"/>
    <lineage>
        <taxon>Eukaryota</taxon>
        <taxon>Fungi</taxon>
        <taxon>Dikarya</taxon>
        <taxon>Ascomycota</taxon>
        <taxon>Pezizomycotina</taxon>
        <taxon>Sordariomycetes</taxon>
        <taxon>Hypocreomycetidae</taxon>
        <taxon>Hypocreales</taxon>
        <taxon>Hypocreaceae</taxon>
        <taxon>Trichoderma</taxon>
    </lineage>
</organism>
<dbReference type="HOGENOM" id="CLU_2849975_0_0_1"/>
<evidence type="ECO:0000256" key="1">
    <source>
        <dbReference type="SAM" id="MobiDB-lite"/>
    </source>
</evidence>
<name>G9NF37_HYPAI</name>
<dbReference type="AlphaFoldDB" id="G9NF37"/>
<sequence>MKNQDSGKVLQCNEPEQQLLKSAPKRRHIGRGSPQQSDKEENQAKSEGPKTVFYVYPRRKGVSTQ</sequence>
<dbReference type="EMBL" id="ABDG02000013">
    <property type="protein sequence ID" value="EHK50554.1"/>
    <property type="molecule type" value="Genomic_DNA"/>
</dbReference>
<feature type="compositionally biased region" description="Basic and acidic residues" evidence="1">
    <location>
        <begin position="37"/>
        <end position="48"/>
    </location>
</feature>